<name>A0AAX0RS86_9BACI</name>
<evidence type="ECO:0000313" key="2">
    <source>
        <dbReference type="Proteomes" id="UP000220106"/>
    </source>
</evidence>
<dbReference type="Pfam" id="PF14390">
    <property type="entry name" value="DUF4420"/>
    <property type="match status" value="1"/>
</dbReference>
<accession>A0AAX0RS86</accession>
<comment type="caution">
    <text evidence="1">The sequence shown here is derived from an EMBL/GenBank/DDBJ whole genome shotgun (WGS) entry which is preliminary data.</text>
</comment>
<evidence type="ECO:0008006" key="3">
    <source>
        <dbReference type="Google" id="ProtNLM"/>
    </source>
</evidence>
<reference evidence="1 2" key="1">
    <citation type="submission" date="2017-09" db="EMBL/GenBank/DDBJ databases">
        <title>Large-scale bioinformatics analysis of Bacillus genomes uncovers conserved roles of natural products in bacterial physiology.</title>
        <authorList>
            <consortium name="Agbiome Team Llc"/>
            <person name="Bleich R.M."/>
            <person name="Kirk G.J."/>
            <person name="Santa Maria K.C."/>
            <person name="Allen S.E."/>
            <person name="Farag S."/>
            <person name="Shank E.A."/>
            <person name="Bowers A."/>
        </authorList>
    </citation>
    <scope>NUCLEOTIDE SEQUENCE [LARGE SCALE GENOMIC DNA]</scope>
    <source>
        <strain evidence="1 2">AFS003229</strain>
    </source>
</reference>
<evidence type="ECO:0000313" key="1">
    <source>
        <dbReference type="EMBL" id="PEJ34216.1"/>
    </source>
</evidence>
<dbReference type="EMBL" id="NUEQ01000014">
    <property type="protein sequence ID" value="PEJ34216.1"/>
    <property type="molecule type" value="Genomic_DNA"/>
</dbReference>
<gene>
    <name evidence="1" type="ORF">CN689_08720</name>
</gene>
<dbReference type="AlphaFoldDB" id="A0AAX0RS86"/>
<dbReference type="Proteomes" id="UP000220106">
    <property type="component" value="Unassembled WGS sequence"/>
</dbReference>
<sequence length="314" mass="36198">MRRIMKMNNPWNNLSRLTQIRVANTTSHNLYWFKDVFENYGLLIQCKVGSFSDSHNIPLKGIQIEIDHTEEPNKLLLVLKNKEDWEIFKILCEDLVAVVADEMDDMSVIHGLSRRLTRWQKLLQYDLKGGISPQKQKGLFSELLILKDVIATKYSYEEAVENWTGPLFQKQDFIMEKAALEVKSYSSSKAKKVKISSKEQLDSPKENLFLAAVALSESRRGKNITQLVDEIKNELTPDLSIIFDDKLGEYGYAPEIIKEPLIRFLSDDITFYGVKDDFPRIISTSVPYGINKIEYEIDLTKCGKFILDKDAMEL</sequence>
<protein>
    <recommendedName>
        <fullName evidence="3">PD-(D/E)XK motif protein</fullName>
    </recommendedName>
</protein>
<proteinExistence type="predicted"/>
<organism evidence="1 2">
    <name type="scientific">Peribacillus butanolivorans</name>
    <dbReference type="NCBI Taxonomy" id="421767"/>
    <lineage>
        <taxon>Bacteria</taxon>
        <taxon>Bacillati</taxon>
        <taxon>Bacillota</taxon>
        <taxon>Bacilli</taxon>
        <taxon>Bacillales</taxon>
        <taxon>Bacillaceae</taxon>
        <taxon>Peribacillus</taxon>
    </lineage>
</organism>
<dbReference type="InterPro" id="IPR025534">
    <property type="entry name" value="DUF4420"/>
</dbReference>